<accession>A0A2S0NEI6</accession>
<dbReference type="AlphaFoldDB" id="A0A2S0NEI6"/>
<dbReference type="InterPro" id="IPR005496">
    <property type="entry name" value="Integral_membrane_TerC"/>
</dbReference>
<organism evidence="7 8">
    <name type="scientific">Phreatobacter cathodiphilus</name>
    <dbReference type="NCBI Taxonomy" id="1868589"/>
    <lineage>
        <taxon>Bacteria</taxon>
        <taxon>Pseudomonadati</taxon>
        <taxon>Pseudomonadota</taxon>
        <taxon>Alphaproteobacteria</taxon>
        <taxon>Hyphomicrobiales</taxon>
        <taxon>Phreatobacteraceae</taxon>
        <taxon>Phreatobacter</taxon>
    </lineage>
</organism>
<evidence type="ECO:0000256" key="2">
    <source>
        <dbReference type="ARBA" id="ARBA00007511"/>
    </source>
</evidence>
<dbReference type="Pfam" id="PF03741">
    <property type="entry name" value="TerC"/>
    <property type="match status" value="1"/>
</dbReference>
<evidence type="ECO:0000313" key="8">
    <source>
        <dbReference type="Proteomes" id="UP000237889"/>
    </source>
</evidence>
<reference evidence="7 8" key="1">
    <citation type="submission" date="2018-03" db="EMBL/GenBank/DDBJ databases">
        <title>Genome sequencing of Phreatobacter sp.</title>
        <authorList>
            <person name="Kim S.-J."/>
            <person name="Heo J."/>
            <person name="Kwon S.-W."/>
        </authorList>
    </citation>
    <scope>NUCLEOTIDE SEQUENCE [LARGE SCALE GENOMIC DNA]</scope>
    <source>
        <strain evidence="7 8">S-12</strain>
    </source>
</reference>
<feature type="transmembrane region" description="Helical" evidence="6">
    <location>
        <begin position="133"/>
        <end position="156"/>
    </location>
</feature>
<feature type="transmembrane region" description="Helical" evidence="6">
    <location>
        <begin position="163"/>
        <end position="181"/>
    </location>
</feature>
<feature type="transmembrane region" description="Helical" evidence="6">
    <location>
        <begin position="6"/>
        <end position="31"/>
    </location>
</feature>
<evidence type="ECO:0000256" key="3">
    <source>
        <dbReference type="ARBA" id="ARBA00022692"/>
    </source>
</evidence>
<keyword evidence="3 6" id="KW-0812">Transmembrane</keyword>
<comment type="subcellular location">
    <subcellularLocation>
        <location evidence="1">Membrane</location>
        <topology evidence="1">Multi-pass membrane protein</topology>
    </subcellularLocation>
</comment>
<feature type="transmembrane region" description="Helical" evidence="6">
    <location>
        <begin position="216"/>
        <end position="236"/>
    </location>
</feature>
<protein>
    <recommendedName>
        <fullName evidence="9">Tellurium resistance protein TerC</fullName>
    </recommendedName>
</protein>
<dbReference type="NCBIfam" id="TIGR03717">
    <property type="entry name" value="R_switched_YjbE"/>
    <property type="match status" value="1"/>
</dbReference>
<dbReference type="Proteomes" id="UP000237889">
    <property type="component" value="Chromosome"/>
</dbReference>
<dbReference type="InterPro" id="IPR022301">
    <property type="entry name" value="Integral_membrane_YjbE"/>
</dbReference>
<dbReference type="OrthoDB" id="9807970at2"/>
<evidence type="ECO:0000256" key="1">
    <source>
        <dbReference type="ARBA" id="ARBA00004141"/>
    </source>
</evidence>
<evidence type="ECO:0000313" key="7">
    <source>
        <dbReference type="EMBL" id="AVO46323.1"/>
    </source>
</evidence>
<comment type="similarity">
    <text evidence="2">Belongs to the TerC family.</text>
</comment>
<keyword evidence="4 6" id="KW-1133">Transmembrane helix</keyword>
<dbReference type="KEGG" id="phr:C6569_15375"/>
<dbReference type="RefSeq" id="WP_106749664.1">
    <property type="nucleotide sequence ID" value="NZ_CP027668.1"/>
</dbReference>
<dbReference type="PANTHER" id="PTHR30238">
    <property type="entry name" value="MEMBRANE BOUND PREDICTED REDOX MODULATOR"/>
    <property type="match status" value="1"/>
</dbReference>
<evidence type="ECO:0000256" key="5">
    <source>
        <dbReference type="ARBA" id="ARBA00023136"/>
    </source>
</evidence>
<dbReference type="GO" id="GO:0016020">
    <property type="term" value="C:membrane"/>
    <property type="evidence" value="ECO:0007669"/>
    <property type="project" value="UniProtKB-SubCell"/>
</dbReference>
<evidence type="ECO:0000256" key="4">
    <source>
        <dbReference type="ARBA" id="ARBA00022989"/>
    </source>
</evidence>
<dbReference type="PANTHER" id="PTHR30238:SF4">
    <property type="entry name" value="SLL1022 PROTEIN"/>
    <property type="match status" value="1"/>
</dbReference>
<name>A0A2S0NEI6_9HYPH</name>
<keyword evidence="8" id="KW-1185">Reference proteome</keyword>
<gene>
    <name evidence="7" type="ORF">C6569_15375</name>
</gene>
<evidence type="ECO:0000256" key="6">
    <source>
        <dbReference type="SAM" id="Phobius"/>
    </source>
</evidence>
<evidence type="ECO:0008006" key="9">
    <source>
        <dbReference type="Google" id="ProtNLM"/>
    </source>
</evidence>
<sequence>MDNQFWIGLLQIIWIDLLLSGDNAVVIALACRGLPEKQRKWGILLGAGAAVGLRIIFALIITYLLAVPFLKLVGGILLFWIATKLVVGEEGGDHGNIQESDNLWKAVRTVAIADAVMSLDNVIAIAAASHGNVWLFIFGLALTIPLIIFGSTLILGIIERFPIFVWAGAALLGWIAGEMLLSDPVVLRQLLAWGTGLVTPVDVSQVYPAGLKPTAIAHYGSAVVGAVIVLILGYVLRKRREEAAATH</sequence>
<keyword evidence="5 6" id="KW-0472">Membrane</keyword>
<dbReference type="EMBL" id="CP027668">
    <property type="protein sequence ID" value="AVO46323.1"/>
    <property type="molecule type" value="Genomic_DNA"/>
</dbReference>
<feature type="transmembrane region" description="Helical" evidence="6">
    <location>
        <begin position="43"/>
        <end position="63"/>
    </location>
</feature>
<proteinExistence type="inferred from homology"/>